<protein>
    <submittedName>
        <fullName evidence="1">Uncharacterized protein</fullName>
    </submittedName>
</protein>
<reference evidence="1" key="1">
    <citation type="journal article" date="2020" name="Stud. Mycol.">
        <title>101 Dothideomycetes genomes: a test case for predicting lifestyles and emergence of pathogens.</title>
        <authorList>
            <person name="Haridas S."/>
            <person name="Albert R."/>
            <person name="Binder M."/>
            <person name="Bloem J."/>
            <person name="Labutti K."/>
            <person name="Salamov A."/>
            <person name="Andreopoulos B."/>
            <person name="Baker S."/>
            <person name="Barry K."/>
            <person name="Bills G."/>
            <person name="Bluhm B."/>
            <person name="Cannon C."/>
            <person name="Castanera R."/>
            <person name="Culley D."/>
            <person name="Daum C."/>
            <person name="Ezra D."/>
            <person name="Gonzalez J."/>
            <person name="Henrissat B."/>
            <person name="Kuo A."/>
            <person name="Liang C."/>
            <person name="Lipzen A."/>
            <person name="Lutzoni F."/>
            <person name="Magnuson J."/>
            <person name="Mondo S."/>
            <person name="Nolan M."/>
            <person name="Ohm R."/>
            <person name="Pangilinan J."/>
            <person name="Park H.-J."/>
            <person name="Ramirez L."/>
            <person name="Alfaro M."/>
            <person name="Sun H."/>
            <person name="Tritt A."/>
            <person name="Yoshinaga Y."/>
            <person name="Zwiers L.-H."/>
            <person name="Turgeon B."/>
            <person name="Goodwin S."/>
            <person name="Spatafora J."/>
            <person name="Crous P."/>
            <person name="Grigoriev I."/>
        </authorList>
    </citation>
    <scope>NUCLEOTIDE SEQUENCE</scope>
    <source>
        <strain evidence="1">CBS 269.34</strain>
    </source>
</reference>
<proteinExistence type="predicted"/>
<dbReference type="OrthoDB" id="2999773at2759"/>
<dbReference type="InterPro" id="IPR046670">
    <property type="entry name" value="DUF6540"/>
</dbReference>
<dbReference type="AlphaFoldDB" id="A0A6A6QTH7"/>
<accession>A0A6A6QTH7</accession>
<sequence>MPHPVHVLIFPGPGNRVPAHWALFVPSTPSSRTGKVIEVVGTPYTGYGLQFKRNYSIDTETRRHQLLQIGEVDAEHVEDMDGAGETEKVMLDIDARDALEREAKKVTAPGVGKQPIVMFEYENCQSWLKEYVAWLVKRKMLGEEAIGVLAEAPDR</sequence>
<evidence type="ECO:0000313" key="2">
    <source>
        <dbReference type="Proteomes" id="UP000799750"/>
    </source>
</evidence>
<organism evidence="1 2">
    <name type="scientific">Lophium mytilinum</name>
    <dbReference type="NCBI Taxonomy" id="390894"/>
    <lineage>
        <taxon>Eukaryota</taxon>
        <taxon>Fungi</taxon>
        <taxon>Dikarya</taxon>
        <taxon>Ascomycota</taxon>
        <taxon>Pezizomycotina</taxon>
        <taxon>Dothideomycetes</taxon>
        <taxon>Pleosporomycetidae</taxon>
        <taxon>Mytilinidiales</taxon>
        <taxon>Mytilinidiaceae</taxon>
        <taxon>Lophium</taxon>
    </lineage>
</organism>
<keyword evidence="2" id="KW-1185">Reference proteome</keyword>
<dbReference type="EMBL" id="MU004191">
    <property type="protein sequence ID" value="KAF2494217.1"/>
    <property type="molecule type" value="Genomic_DNA"/>
</dbReference>
<dbReference type="Proteomes" id="UP000799750">
    <property type="component" value="Unassembled WGS sequence"/>
</dbReference>
<name>A0A6A6QTH7_9PEZI</name>
<evidence type="ECO:0000313" key="1">
    <source>
        <dbReference type="EMBL" id="KAF2494217.1"/>
    </source>
</evidence>
<gene>
    <name evidence="1" type="ORF">BU16DRAFT_528356</name>
</gene>
<dbReference type="Pfam" id="PF20174">
    <property type="entry name" value="DUF6540"/>
    <property type="match status" value="1"/>
</dbReference>